<dbReference type="InterPro" id="IPR002780">
    <property type="entry name" value="Hyd_form_HypD"/>
</dbReference>
<dbReference type="GO" id="GO:0051604">
    <property type="term" value="P:protein maturation"/>
    <property type="evidence" value="ECO:0007669"/>
    <property type="project" value="TreeGrafter"/>
</dbReference>
<gene>
    <name evidence="4" type="primary">hypD</name>
    <name evidence="4" type="ORF">H8692_06845</name>
</gene>
<dbReference type="NCBIfam" id="TIGR00075">
    <property type="entry name" value="hypD"/>
    <property type="match status" value="1"/>
</dbReference>
<evidence type="ECO:0000256" key="2">
    <source>
        <dbReference type="ARBA" id="ARBA00022723"/>
    </source>
</evidence>
<name>A0A926I9U0_9FIRM</name>
<dbReference type="InterPro" id="IPR042244">
    <property type="entry name" value="HypD_2_sf"/>
</dbReference>
<protein>
    <submittedName>
        <fullName evidence="4">Hydrogenase formation protein HypD</fullName>
    </submittedName>
</protein>
<evidence type="ECO:0000313" key="4">
    <source>
        <dbReference type="EMBL" id="MBC8568470.1"/>
    </source>
</evidence>
<dbReference type="PANTHER" id="PTHR30149:SF0">
    <property type="entry name" value="HYDROGENASE MATURATION FACTOR HYPD"/>
    <property type="match status" value="1"/>
</dbReference>
<accession>A0A926I9U0</accession>
<keyword evidence="5" id="KW-1185">Reference proteome</keyword>
<comment type="similarity">
    <text evidence="1">Belongs to the HypD family.</text>
</comment>
<dbReference type="GO" id="GO:0005506">
    <property type="term" value="F:iron ion binding"/>
    <property type="evidence" value="ECO:0007669"/>
    <property type="project" value="TreeGrafter"/>
</dbReference>
<keyword evidence="2" id="KW-0479">Metal-binding</keyword>
<dbReference type="AlphaFoldDB" id="A0A926I9U0"/>
<dbReference type="InterPro" id="IPR042243">
    <property type="entry name" value="HypD_1"/>
</dbReference>
<keyword evidence="3" id="KW-0408">Iron</keyword>
<comment type="caution">
    <text evidence="4">The sequence shown here is derived from an EMBL/GenBank/DDBJ whole genome shotgun (WGS) entry which is preliminary data.</text>
</comment>
<organism evidence="4 5">
    <name type="scientific">Lentihominibacter hominis</name>
    <dbReference type="NCBI Taxonomy" id="2763645"/>
    <lineage>
        <taxon>Bacteria</taxon>
        <taxon>Bacillati</taxon>
        <taxon>Bacillota</taxon>
        <taxon>Clostridia</taxon>
        <taxon>Peptostreptococcales</taxon>
        <taxon>Anaerovoracaceae</taxon>
        <taxon>Lentihominibacter</taxon>
    </lineage>
</organism>
<dbReference type="Gene3D" id="3.40.50.11750">
    <property type="entry name" value="HypD, alpha/beta domain 1"/>
    <property type="match status" value="2"/>
</dbReference>
<dbReference type="PANTHER" id="PTHR30149">
    <property type="entry name" value="HYDROGENASE PROTEIN ASSEMBLY PROTEIN HYPD"/>
    <property type="match status" value="1"/>
</dbReference>
<dbReference type="EMBL" id="JACRTA010000002">
    <property type="protein sequence ID" value="MBC8568470.1"/>
    <property type="molecule type" value="Genomic_DNA"/>
</dbReference>
<evidence type="ECO:0000313" key="5">
    <source>
        <dbReference type="Proteomes" id="UP000610862"/>
    </source>
</evidence>
<dbReference type="GO" id="GO:0051539">
    <property type="term" value="F:4 iron, 4 sulfur cluster binding"/>
    <property type="evidence" value="ECO:0007669"/>
    <property type="project" value="TreeGrafter"/>
</dbReference>
<evidence type="ECO:0000256" key="1">
    <source>
        <dbReference type="ARBA" id="ARBA00007888"/>
    </source>
</evidence>
<sequence length="348" mass="38417">MDIKEIIDYLKAYDGKKLKIMEVCGTHTAAIFKNGIRSLISDRIKLISGPGCPVCVTPTAYIDRCIEYASKENHTLLTFGDMMKVPGEKGSLSEVKGNGNVNIQIMYSPFEAIDKAKANPDITYVIAAVGFETTAPAYALMIKEARREGIENIKLVTALKKAIPALQWICENQEDVDGFICPGHVSVITGSRVYEPLARCYNKPFVVAGFEAEHILAAIYRIVRQLESGEAKAENLYKNAVKQSGNEKAVEVMEYAFEEGPAMWRGLGIIEDSGLYLTGPFSRYDGGSRDLYEDMELPSECRCGDVIVGRMNPDQCPMFGKKCSPMNPFGPCMVSSEGACGIWYRNVH</sequence>
<dbReference type="Proteomes" id="UP000610862">
    <property type="component" value="Unassembled WGS sequence"/>
</dbReference>
<dbReference type="PIRSF" id="PIRSF005622">
    <property type="entry name" value="Hydrgn_mat_hypD"/>
    <property type="match status" value="1"/>
</dbReference>
<dbReference type="Pfam" id="PF01924">
    <property type="entry name" value="HypD"/>
    <property type="match status" value="1"/>
</dbReference>
<dbReference type="Gene3D" id="6.10.20.100">
    <property type="match status" value="1"/>
</dbReference>
<evidence type="ECO:0000256" key="3">
    <source>
        <dbReference type="ARBA" id="ARBA00023004"/>
    </source>
</evidence>
<reference evidence="4" key="1">
    <citation type="submission" date="2020-08" db="EMBL/GenBank/DDBJ databases">
        <title>Genome public.</title>
        <authorList>
            <person name="Liu C."/>
            <person name="Sun Q."/>
        </authorList>
    </citation>
    <scope>NUCLEOTIDE SEQUENCE</scope>
    <source>
        <strain evidence="4">NSJ-24</strain>
    </source>
</reference>
<proteinExistence type="inferred from homology"/>
<dbReference type="RefSeq" id="WP_177270349.1">
    <property type="nucleotide sequence ID" value="NZ_JACRTA010000002.1"/>
</dbReference>
<dbReference type="GO" id="GO:0070025">
    <property type="term" value="F:carbon monoxide binding"/>
    <property type="evidence" value="ECO:0007669"/>
    <property type="project" value="TreeGrafter"/>
</dbReference>